<evidence type="ECO:0000313" key="3">
    <source>
        <dbReference type="EMBL" id="AWB67336.1"/>
    </source>
</evidence>
<feature type="compositionally biased region" description="Basic and acidic residues" evidence="1">
    <location>
        <begin position="45"/>
        <end position="63"/>
    </location>
</feature>
<dbReference type="OrthoDB" id="6402501at2"/>
<feature type="region of interest" description="Disordered" evidence="1">
    <location>
        <begin position="41"/>
        <end position="63"/>
    </location>
</feature>
<dbReference type="Pfam" id="PF05545">
    <property type="entry name" value="FixQ"/>
    <property type="match status" value="1"/>
</dbReference>
<name>A0A2S0VSZ1_9ALTE</name>
<dbReference type="KEGG" id="cate:C2869_13190"/>
<accession>A0A2S0VSZ1</accession>
<keyword evidence="2" id="KW-0472">Membrane</keyword>
<keyword evidence="2" id="KW-1133">Transmembrane helix</keyword>
<dbReference type="RefSeq" id="WP_108603383.1">
    <property type="nucleotide sequence ID" value="NZ_CP026604.1"/>
</dbReference>
<protein>
    <submittedName>
        <fullName evidence="3">CcoQ/FixQ family Cbb3-type cytochrome c oxidase assembly chaperone</fullName>
    </submittedName>
</protein>
<reference evidence="3 4" key="1">
    <citation type="submission" date="2018-01" db="EMBL/GenBank/DDBJ databases">
        <title>Genome sequence of a Cantenovulum-like bacteria.</title>
        <authorList>
            <person name="Tan W.R."/>
            <person name="Lau N.-S."/>
            <person name="Go F."/>
            <person name="Amirul A.-A.A."/>
        </authorList>
    </citation>
    <scope>NUCLEOTIDE SEQUENCE [LARGE SCALE GENOMIC DNA]</scope>
    <source>
        <strain evidence="3 4">CCB-QB4</strain>
    </source>
</reference>
<dbReference type="InterPro" id="IPR008621">
    <property type="entry name" value="Cbb3-typ_cyt_oxidase_comp"/>
</dbReference>
<keyword evidence="4" id="KW-1185">Reference proteome</keyword>
<feature type="transmembrane region" description="Helical" evidence="2">
    <location>
        <begin position="6"/>
        <end position="26"/>
    </location>
</feature>
<dbReference type="AlphaFoldDB" id="A0A2S0VSZ1"/>
<evidence type="ECO:0000256" key="2">
    <source>
        <dbReference type="SAM" id="Phobius"/>
    </source>
</evidence>
<proteinExistence type="predicted"/>
<dbReference type="EMBL" id="CP026604">
    <property type="protein sequence ID" value="AWB67336.1"/>
    <property type="molecule type" value="Genomic_DNA"/>
</dbReference>
<organism evidence="3 4">
    <name type="scientific">Saccharobesus litoralis</name>
    <dbReference type="NCBI Taxonomy" id="2172099"/>
    <lineage>
        <taxon>Bacteria</taxon>
        <taxon>Pseudomonadati</taxon>
        <taxon>Pseudomonadota</taxon>
        <taxon>Gammaproteobacteria</taxon>
        <taxon>Alteromonadales</taxon>
        <taxon>Alteromonadaceae</taxon>
        <taxon>Saccharobesus</taxon>
    </lineage>
</organism>
<dbReference type="Proteomes" id="UP000244441">
    <property type="component" value="Chromosome"/>
</dbReference>
<dbReference type="CDD" id="cd01324">
    <property type="entry name" value="cbb3_Oxidase_CcoQ"/>
    <property type="match status" value="1"/>
</dbReference>
<evidence type="ECO:0000313" key="4">
    <source>
        <dbReference type="Proteomes" id="UP000244441"/>
    </source>
</evidence>
<gene>
    <name evidence="3" type="ORF">C2869_13190</name>
</gene>
<sequence>MDYGTYRGVYTIIMMLVFAGIIWWAYSKSSKSKFDDAANSIFDEDDKKPSAHDEQNSDKELRK</sequence>
<evidence type="ECO:0000256" key="1">
    <source>
        <dbReference type="SAM" id="MobiDB-lite"/>
    </source>
</evidence>
<keyword evidence="2" id="KW-0812">Transmembrane</keyword>